<keyword evidence="3" id="KW-1185">Reference proteome</keyword>
<gene>
    <name evidence="2" type="ORF">Lalb_Chr02g0148161</name>
</gene>
<keyword evidence="1" id="KW-0812">Transmembrane</keyword>
<reference evidence="3" key="1">
    <citation type="journal article" date="2020" name="Nat. Commun.">
        <title>Genome sequence of the cluster root forming white lupin.</title>
        <authorList>
            <person name="Hufnagel B."/>
            <person name="Marques A."/>
            <person name="Soriano A."/>
            <person name="Marques L."/>
            <person name="Divol F."/>
            <person name="Doumas P."/>
            <person name="Sallet E."/>
            <person name="Mancinotti D."/>
            <person name="Carrere S."/>
            <person name="Marande W."/>
            <person name="Arribat S."/>
            <person name="Keller J."/>
            <person name="Huneau C."/>
            <person name="Blein T."/>
            <person name="Aime D."/>
            <person name="Laguerre M."/>
            <person name="Taylor J."/>
            <person name="Schubert V."/>
            <person name="Nelson M."/>
            <person name="Geu-Flores F."/>
            <person name="Crespi M."/>
            <person name="Gallardo-Guerrero K."/>
            <person name="Delaux P.-M."/>
            <person name="Salse J."/>
            <person name="Berges H."/>
            <person name="Guyot R."/>
            <person name="Gouzy J."/>
            <person name="Peret B."/>
        </authorList>
    </citation>
    <scope>NUCLEOTIDE SEQUENCE [LARGE SCALE GENOMIC DNA]</scope>
    <source>
        <strain evidence="3">cv. Amiga</strain>
    </source>
</reference>
<evidence type="ECO:0000313" key="3">
    <source>
        <dbReference type="Proteomes" id="UP000447434"/>
    </source>
</evidence>
<evidence type="ECO:0000256" key="1">
    <source>
        <dbReference type="SAM" id="Phobius"/>
    </source>
</evidence>
<proteinExistence type="predicted"/>
<keyword evidence="1" id="KW-0472">Membrane</keyword>
<name>A0A6A4QX50_LUPAL</name>
<dbReference type="Proteomes" id="UP000447434">
    <property type="component" value="Chromosome 2"/>
</dbReference>
<comment type="caution">
    <text evidence="2">The sequence shown here is derived from an EMBL/GenBank/DDBJ whole genome shotgun (WGS) entry which is preliminary data.</text>
</comment>
<feature type="transmembrane region" description="Helical" evidence="1">
    <location>
        <begin position="63"/>
        <end position="88"/>
    </location>
</feature>
<sequence length="89" mass="10338">MMYTIKGSAHFVSIQVLNMKSPLVSREDLFYVILNYISLSMIVYVLYVLCSIYFLLFVANYCFTLAVLFFFNIPSVVLMTYMCVICNVK</sequence>
<evidence type="ECO:0000313" key="2">
    <source>
        <dbReference type="EMBL" id="KAE9618958.1"/>
    </source>
</evidence>
<dbReference type="AlphaFoldDB" id="A0A6A4QX50"/>
<keyword evidence="1" id="KW-1133">Transmembrane helix</keyword>
<feature type="transmembrane region" description="Helical" evidence="1">
    <location>
        <begin position="29"/>
        <end position="57"/>
    </location>
</feature>
<accession>A0A6A4QX50</accession>
<protein>
    <submittedName>
        <fullName evidence="2">Uncharacterized protein</fullName>
    </submittedName>
</protein>
<organism evidence="2 3">
    <name type="scientific">Lupinus albus</name>
    <name type="common">White lupine</name>
    <name type="synonym">Lupinus termis</name>
    <dbReference type="NCBI Taxonomy" id="3870"/>
    <lineage>
        <taxon>Eukaryota</taxon>
        <taxon>Viridiplantae</taxon>
        <taxon>Streptophyta</taxon>
        <taxon>Embryophyta</taxon>
        <taxon>Tracheophyta</taxon>
        <taxon>Spermatophyta</taxon>
        <taxon>Magnoliopsida</taxon>
        <taxon>eudicotyledons</taxon>
        <taxon>Gunneridae</taxon>
        <taxon>Pentapetalae</taxon>
        <taxon>rosids</taxon>
        <taxon>fabids</taxon>
        <taxon>Fabales</taxon>
        <taxon>Fabaceae</taxon>
        <taxon>Papilionoideae</taxon>
        <taxon>50 kb inversion clade</taxon>
        <taxon>genistoids sensu lato</taxon>
        <taxon>core genistoids</taxon>
        <taxon>Genisteae</taxon>
        <taxon>Lupinus</taxon>
    </lineage>
</organism>
<dbReference type="EMBL" id="WOCE01000002">
    <property type="protein sequence ID" value="KAE9618958.1"/>
    <property type="molecule type" value="Genomic_DNA"/>
</dbReference>